<accession>A0A0S4LBF7</accession>
<reference evidence="4" key="1">
    <citation type="submission" date="2015-10" db="EMBL/GenBank/DDBJ databases">
        <authorList>
            <person name="Luecker S."/>
            <person name="Luecker S."/>
        </authorList>
    </citation>
    <scope>NUCLEOTIDE SEQUENCE [LARGE SCALE GENOMIC DNA]</scope>
</reference>
<dbReference type="RefSeq" id="WP_090895545.1">
    <property type="nucleotide sequence ID" value="NZ_CZPZ01000007.1"/>
</dbReference>
<keyword evidence="4" id="KW-1185">Reference proteome</keyword>
<dbReference type="EMBL" id="CZPZ01000007">
    <property type="protein sequence ID" value="CUS34090.1"/>
    <property type="molecule type" value="Genomic_DNA"/>
</dbReference>
<feature type="domain" description="Sulfatase-modifying factor enzyme-like" evidence="2">
    <location>
        <begin position="164"/>
        <end position="330"/>
    </location>
</feature>
<dbReference type="Proteomes" id="UP000198736">
    <property type="component" value="Unassembled WGS sequence"/>
</dbReference>
<evidence type="ECO:0000313" key="4">
    <source>
        <dbReference type="Proteomes" id="UP000198736"/>
    </source>
</evidence>
<dbReference type="PROSITE" id="PS51257">
    <property type="entry name" value="PROKAR_LIPOPROTEIN"/>
    <property type="match status" value="1"/>
</dbReference>
<evidence type="ECO:0000259" key="2">
    <source>
        <dbReference type="Pfam" id="PF03781"/>
    </source>
</evidence>
<dbReference type="InterPro" id="IPR042095">
    <property type="entry name" value="SUMF_sf"/>
</dbReference>
<dbReference type="InterPro" id="IPR051043">
    <property type="entry name" value="Sulfatase_Mod_Factor_Kinase"/>
</dbReference>
<dbReference type="PANTHER" id="PTHR23150:SF19">
    <property type="entry name" value="FORMYLGLYCINE-GENERATING ENZYME"/>
    <property type="match status" value="1"/>
</dbReference>
<dbReference type="InterPro" id="IPR005532">
    <property type="entry name" value="SUMF_dom"/>
</dbReference>
<dbReference type="Gene3D" id="3.90.1580.10">
    <property type="entry name" value="paralog of FGE (formylglycine-generating enzyme)"/>
    <property type="match status" value="1"/>
</dbReference>
<dbReference type="PANTHER" id="PTHR23150">
    <property type="entry name" value="SULFATASE MODIFYING FACTOR 1, 2"/>
    <property type="match status" value="1"/>
</dbReference>
<dbReference type="OrthoDB" id="9768004at2"/>
<name>A0A0S4LBF7_9BACT</name>
<keyword evidence="1" id="KW-0175">Coiled coil</keyword>
<evidence type="ECO:0000313" key="3">
    <source>
        <dbReference type="EMBL" id="CUS34090.1"/>
    </source>
</evidence>
<proteinExistence type="predicted"/>
<dbReference type="Pfam" id="PF03781">
    <property type="entry name" value="FGE-sulfatase"/>
    <property type="match status" value="1"/>
</dbReference>
<protein>
    <recommendedName>
        <fullName evidence="2">Sulfatase-modifying factor enzyme-like domain-containing protein</fullName>
    </recommendedName>
</protein>
<dbReference type="InterPro" id="IPR016187">
    <property type="entry name" value="CTDL_fold"/>
</dbReference>
<organism evidence="3 4">
    <name type="scientific">Candidatus Nitrospira nitrificans</name>
    <dbReference type="NCBI Taxonomy" id="1742973"/>
    <lineage>
        <taxon>Bacteria</taxon>
        <taxon>Pseudomonadati</taxon>
        <taxon>Nitrospirota</taxon>
        <taxon>Nitrospiria</taxon>
        <taxon>Nitrospirales</taxon>
        <taxon>Nitrospiraceae</taxon>
        <taxon>Nitrospira</taxon>
    </lineage>
</organism>
<evidence type="ECO:0000256" key="1">
    <source>
        <dbReference type="SAM" id="Coils"/>
    </source>
</evidence>
<dbReference type="GO" id="GO:0120147">
    <property type="term" value="F:formylglycine-generating oxidase activity"/>
    <property type="evidence" value="ECO:0007669"/>
    <property type="project" value="TreeGrafter"/>
</dbReference>
<sequence length="368" mass="42414">MDTRNKKRFNGLLVALLTLAGCGSGQYYFSKPGFSQQQYEQDKYECLRSAQQPMLISPAPGMSAGGMATNNEIYLACFRAKGYTVQSEGEREQIARAEERAFHEQLQQRARERQLREEAARKERQSLLAEKQRFEEEKSRQVQVKPNREKQVYGSEYTEKDVPVVLVPNGEFLYGMDNQRITLSDFYMDIFEVTTRLYAVFMQETGRGKPEHWRDVRPELDGDKPVIGVEWSDADAYCRYYGKRLPTEQEWEKAARGTDGRMYPWGNSEPNKSLANYDGQFCLIFCNVYAEKLKSVGSYAEGRSPYGLYDMAGNAWEWVEEKTLRGGSWISNTYTSGLGLQSAFQLGEITRTYGRRYLLGFRCVKDVR</sequence>
<gene>
    <name evidence="3" type="ORF">COMA2_150095</name>
</gene>
<dbReference type="AlphaFoldDB" id="A0A0S4LBF7"/>
<dbReference type="SUPFAM" id="SSF56436">
    <property type="entry name" value="C-type lectin-like"/>
    <property type="match status" value="1"/>
</dbReference>
<dbReference type="STRING" id="1742973.COMA2_150095"/>
<feature type="coiled-coil region" evidence="1">
    <location>
        <begin position="103"/>
        <end position="137"/>
    </location>
</feature>